<protein>
    <recommendedName>
        <fullName evidence="4">Integrase</fullName>
    </recommendedName>
</protein>
<accession>A0ABW7T2T0</accession>
<proteinExistence type="predicted"/>
<reference evidence="2 3" key="1">
    <citation type="submission" date="2024-10" db="EMBL/GenBank/DDBJ databases">
        <title>The Natural Products Discovery Center: Release of the First 8490 Sequenced Strains for Exploring Actinobacteria Biosynthetic Diversity.</title>
        <authorList>
            <person name="Kalkreuter E."/>
            <person name="Kautsar S.A."/>
            <person name="Yang D."/>
            <person name="Bader C.D."/>
            <person name="Teijaro C.N."/>
            <person name="Fluegel L."/>
            <person name="Davis C.M."/>
            <person name="Simpson J.R."/>
            <person name="Lauterbach L."/>
            <person name="Steele A.D."/>
            <person name="Gui C."/>
            <person name="Meng S."/>
            <person name="Li G."/>
            <person name="Viehrig K."/>
            <person name="Ye F."/>
            <person name="Su P."/>
            <person name="Kiefer A.F."/>
            <person name="Nichols A."/>
            <person name="Cepeda A.J."/>
            <person name="Yan W."/>
            <person name="Fan B."/>
            <person name="Jiang Y."/>
            <person name="Adhikari A."/>
            <person name="Zheng C.-J."/>
            <person name="Schuster L."/>
            <person name="Cowan T.M."/>
            <person name="Smanski M.J."/>
            <person name="Chevrette M.G."/>
            <person name="De Carvalho L.P.S."/>
            <person name="Shen B."/>
        </authorList>
    </citation>
    <scope>NUCLEOTIDE SEQUENCE [LARGE SCALE GENOMIC DNA]</scope>
    <source>
        <strain evidence="2 3">NPDC020979</strain>
    </source>
</reference>
<feature type="region of interest" description="Disordered" evidence="1">
    <location>
        <begin position="1"/>
        <end position="21"/>
    </location>
</feature>
<dbReference type="RefSeq" id="WP_397612511.1">
    <property type="nucleotide sequence ID" value="NZ_JBIRRB010000002.1"/>
</dbReference>
<feature type="region of interest" description="Disordered" evidence="1">
    <location>
        <begin position="389"/>
        <end position="419"/>
    </location>
</feature>
<evidence type="ECO:0000313" key="2">
    <source>
        <dbReference type="EMBL" id="MFI0910516.1"/>
    </source>
</evidence>
<organism evidence="2 3">
    <name type="scientific">Streptomyces abikoensis</name>
    <dbReference type="NCBI Taxonomy" id="97398"/>
    <lineage>
        <taxon>Bacteria</taxon>
        <taxon>Bacillati</taxon>
        <taxon>Actinomycetota</taxon>
        <taxon>Actinomycetes</taxon>
        <taxon>Kitasatosporales</taxon>
        <taxon>Streptomycetaceae</taxon>
        <taxon>Streptomyces</taxon>
    </lineage>
</organism>
<name>A0ABW7T2T0_9ACTN</name>
<evidence type="ECO:0000313" key="3">
    <source>
        <dbReference type="Proteomes" id="UP001611162"/>
    </source>
</evidence>
<dbReference type="EMBL" id="JBIRRB010000002">
    <property type="protein sequence ID" value="MFI0910516.1"/>
    <property type="molecule type" value="Genomic_DNA"/>
</dbReference>
<keyword evidence="3" id="KW-1185">Reference proteome</keyword>
<dbReference type="Proteomes" id="UP001611162">
    <property type="component" value="Unassembled WGS sequence"/>
</dbReference>
<evidence type="ECO:0008006" key="4">
    <source>
        <dbReference type="Google" id="ProtNLM"/>
    </source>
</evidence>
<evidence type="ECO:0000256" key="1">
    <source>
        <dbReference type="SAM" id="MobiDB-lite"/>
    </source>
</evidence>
<gene>
    <name evidence="2" type="ORF">ACH4TF_08665</name>
</gene>
<sequence>MSGRGRKAALPPAGHRVEPPLAPDGLVVTVTNKAGYTKEFDFAELPVATPLRHSLARAFATQARGWTSHKTANNNWIKLGLFAGFLSGLDSPPEDLDGLTVAMMQRWRARNIATNTGKHTLSVVRTLLVQEPRLTTGPLAEELARRIPKPVPSKQSYKRAERDRVVLTAQRQFRSALMRIGENTRLLSRWRAGDVAEGSREWRIGKILDQVARTGDVPRTIGPSGQPFVTNHRLLGGSNVENTWGRLFLTGGELTALAVLLTDRFAWNLYAYSRMPVPTRMPSAGETASVTYQVQVEKRRAGRGRWFSTENITDSGADSAGRLITQALEATAHARDLVNQQKPGTDLLMTARSFRAQQKHTDLDRPAPVGVMFFGVSEDMAKAWARGHQLGGSPFQRSRRTTVTREGRPLQHTQGTHESTYVLPDKEAQRASRSVFEAGAREALQQAKATVTYAGTITDAADPEHQTTATVDCEDEETSPWPAPAGGCGADFLLCLACPNAHVHPGHHPRLTHLHQQILSLHSVLDEGPFQERWGDHLLRLEDLRDKVGPAAWRAALARVTDADRTIVQLLVKEDLAP</sequence>
<comment type="caution">
    <text evidence="2">The sequence shown here is derived from an EMBL/GenBank/DDBJ whole genome shotgun (WGS) entry which is preliminary data.</text>
</comment>